<evidence type="ECO:0000313" key="2">
    <source>
        <dbReference type="Proteomes" id="UP000620127"/>
    </source>
</evidence>
<dbReference type="Proteomes" id="UP000620127">
    <property type="component" value="Unassembled WGS sequence"/>
</dbReference>
<organism evidence="1 2">
    <name type="scientific">Undibacterium macrobrachii</name>
    <dbReference type="NCBI Taxonomy" id="1119058"/>
    <lineage>
        <taxon>Bacteria</taxon>
        <taxon>Pseudomonadati</taxon>
        <taxon>Pseudomonadota</taxon>
        <taxon>Betaproteobacteria</taxon>
        <taxon>Burkholderiales</taxon>
        <taxon>Oxalobacteraceae</taxon>
        <taxon>Undibacterium</taxon>
    </lineage>
</organism>
<keyword evidence="2" id="KW-1185">Reference proteome</keyword>
<proteinExistence type="predicted"/>
<protein>
    <submittedName>
        <fullName evidence="1">Uncharacterized protein</fullName>
    </submittedName>
</protein>
<sequence length="57" mass="6523">MNSVEQEEKDMQELRELKQRMDSSGWVMVMGMARDCADLFPAKAPHLRLVVGGRTDQ</sequence>
<comment type="caution">
    <text evidence="1">The sequence shown here is derived from an EMBL/GenBank/DDBJ whole genome shotgun (WGS) entry which is preliminary data.</text>
</comment>
<evidence type="ECO:0000313" key="1">
    <source>
        <dbReference type="EMBL" id="GGX01566.1"/>
    </source>
</evidence>
<name>A0ABQ2X669_9BURK</name>
<accession>A0ABQ2X669</accession>
<dbReference type="RefSeq" id="WP_189344372.1">
    <property type="nucleotide sequence ID" value="NZ_BMYT01000001.1"/>
</dbReference>
<reference evidence="2" key="1">
    <citation type="journal article" date="2019" name="Int. J. Syst. Evol. Microbiol.">
        <title>The Global Catalogue of Microorganisms (GCM) 10K type strain sequencing project: providing services to taxonomists for standard genome sequencing and annotation.</title>
        <authorList>
            <consortium name="The Broad Institute Genomics Platform"/>
            <consortium name="The Broad Institute Genome Sequencing Center for Infectious Disease"/>
            <person name="Wu L."/>
            <person name="Ma J."/>
        </authorList>
    </citation>
    <scope>NUCLEOTIDE SEQUENCE [LARGE SCALE GENOMIC DNA]</scope>
    <source>
        <strain evidence="2">KCTC 23916</strain>
    </source>
</reference>
<dbReference type="EMBL" id="BMYT01000001">
    <property type="protein sequence ID" value="GGX01566.1"/>
    <property type="molecule type" value="Genomic_DNA"/>
</dbReference>
<gene>
    <name evidence="1" type="ORF">GCM10011282_04380</name>
</gene>